<organism evidence="1 2">
    <name type="scientific">Papaver somniferum</name>
    <name type="common">Opium poppy</name>
    <dbReference type="NCBI Taxonomy" id="3469"/>
    <lineage>
        <taxon>Eukaryota</taxon>
        <taxon>Viridiplantae</taxon>
        <taxon>Streptophyta</taxon>
        <taxon>Embryophyta</taxon>
        <taxon>Tracheophyta</taxon>
        <taxon>Spermatophyta</taxon>
        <taxon>Magnoliopsida</taxon>
        <taxon>Ranunculales</taxon>
        <taxon>Papaveraceae</taxon>
        <taxon>Papaveroideae</taxon>
        <taxon>Papaver</taxon>
    </lineage>
</organism>
<sequence length="126" mass="14462">MFGRNNGGEWQERRFIGYEVEKLEIEFVLLVIVYEDGDNLGWKIYVKLFKCELLPETRNRARCDPDLLLELTQWILTEVGLCKKTGTADLTRIRPQNCGFHPNLKMYGPDTCGILKSARVAVAVVL</sequence>
<proteinExistence type="predicted"/>
<dbReference type="Proteomes" id="UP000316621">
    <property type="component" value="Chromosome 2"/>
</dbReference>
<accession>A0A4Y7IJ00</accession>
<reference evidence="1 2" key="1">
    <citation type="journal article" date="2018" name="Science">
        <title>The opium poppy genome and morphinan production.</title>
        <authorList>
            <person name="Guo L."/>
            <person name="Winzer T."/>
            <person name="Yang X."/>
            <person name="Li Y."/>
            <person name="Ning Z."/>
            <person name="He Z."/>
            <person name="Teodor R."/>
            <person name="Lu Y."/>
            <person name="Bowser T.A."/>
            <person name="Graham I.A."/>
            <person name="Ye K."/>
        </authorList>
    </citation>
    <scope>NUCLEOTIDE SEQUENCE [LARGE SCALE GENOMIC DNA]</scope>
    <source>
        <strain evidence="2">cv. HN1</strain>
        <tissue evidence="1">Leaves</tissue>
    </source>
</reference>
<dbReference type="Gramene" id="RZC48867">
    <property type="protein sequence ID" value="RZC48867"/>
    <property type="gene ID" value="C5167_017293"/>
</dbReference>
<evidence type="ECO:0000313" key="2">
    <source>
        <dbReference type="Proteomes" id="UP000316621"/>
    </source>
</evidence>
<gene>
    <name evidence="1" type="ORF">C5167_017293</name>
</gene>
<name>A0A4Y7IJ00_PAPSO</name>
<protein>
    <submittedName>
        <fullName evidence="1">Uncharacterized protein</fullName>
    </submittedName>
</protein>
<keyword evidence="2" id="KW-1185">Reference proteome</keyword>
<dbReference type="EMBL" id="CM010716">
    <property type="protein sequence ID" value="RZC48867.1"/>
    <property type="molecule type" value="Genomic_DNA"/>
</dbReference>
<evidence type="ECO:0000313" key="1">
    <source>
        <dbReference type="EMBL" id="RZC48867.1"/>
    </source>
</evidence>
<dbReference type="AlphaFoldDB" id="A0A4Y7IJ00"/>